<keyword evidence="2" id="KW-0812">Transmembrane</keyword>
<keyword evidence="2" id="KW-0472">Membrane</keyword>
<gene>
    <name evidence="3" type="ORF">c0_g1_i3</name>
</gene>
<feature type="region of interest" description="Disordered" evidence="1">
    <location>
        <begin position="218"/>
        <end position="257"/>
    </location>
</feature>
<dbReference type="AlphaFoldDB" id="A0A0K8UI56"/>
<keyword evidence="2" id="KW-1133">Transmembrane helix</keyword>
<proteinExistence type="predicted"/>
<reference evidence="3" key="1">
    <citation type="submission" date="2015-06" db="EMBL/GenBank/DDBJ databases">
        <authorList>
            <person name="Hoefler B.C."/>
            <person name="Straight P.D."/>
        </authorList>
    </citation>
    <scope>NUCLEOTIDE SEQUENCE</scope>
</reference>
<dbReference type="EMBL" id="GDHF01025932">
    <property type="protein sequence ID" value="JAI26382.1"/>
    <property type="molecule type" value="Transcribed_RNA"/>
</dbReference>
<protein>
    <submittedName>
        <fullName evidence="3">Uncharacterized protein</fullName>
    </submittedName>
</protein>
<organism evidence="3">
    <name type="scientific">Bactrocera latifrons</name>
    <name type="common">Malaysian fruit fly</name>
    <name type="synonym">Chaetodacus latifrons</name>
    <dbReference type="NCBI Taxonomy" id="174628"/>
    <lineage>
        <taxon>Eukaryota</taxon>
        <taxon>Metazoa</taxon>
        <taxon>Ecdysozoa</taxon>
        <taxon>Arthropoda</taxon>
        <taxon>Hexapoda</taxon>
        <taxon>Insecta</taxon>
        <taxon>Pterygota</taxon>
        <taxon>Neoptera</taxon>
        <taxon>Endopterygota</taxon>
        <taxon>Diptera</taxon>
        <taxon>Brachycera</taxon>
        <taxon>Muscomorpha</taxon>
        <taxon>Tephritoidea</taxon>
        <taxon>Tephritidae</taxon>
        <taxon>Bactrocera</taxon>
        <taxon>Bactrocera</taxon>
    </lineage>
</organism>
<evidence type="ECO:0000313" key="3">
    <source>
        <dbReference type="EMBL" id="JAI26382.1"/>
    </source>
</evidence>
<evidence type="ECO:0000256" key="1">
    <source>
        <dbReference type="SAM" id="MobiDB-lite"/>
    </source>
</evidence>
<sequence length="958" mass="108659">MAKLGNIDTTGIGGVSSSTAGGLLTTSHDDGVFAMLACVGVFICMISTLVAIKIWWFKHRLTFDHSRTSNGAAGGATPTLPLRTRSSREKRMSQEIREPVEVHGVFRRRQEDDLDIVPTKQLPPVRIRNLSQSTPALFPLPPIRRQERVHSAIFEEYEPPTREPPRPPIDSPPPKTREPPRSQIDSPPLQHTPTISLVEEMPTFDELEKKYRQMELNEAKENKLNTESGDESILRVRQSPPLPPKRLYRNSSKEASNAPAVGMHKFVKAKSPSLDTVGTLQNLSERRATGYLRADEIDINVGLAEVRDLKAMRAHSIEEFGERRPTGYIKYEEIDTDGLDDFRNKWDELQTNLGAESPISNERYDRTTFETMHGHNYDHLNRVSASELSTVADSAPATFKDVGRGAYTAARLSWQTDEHLANKQVRPESQASIDFTSDEEYAEELDGFKPQTIMKAATVADSTFSGYESVKQVRTQTPEVAYAPTRVVKFANAELGEHETLLSHTLEEEKDIMKMRRPTGYARTVKPEELWDEMEANIKQDEREKHLWLEIEKDLNLNRDFANNIEEEFDKIRHSYEENEAAFLEGNNGLKRVPKQVLITTPEPEGFGKSIDEDWASFENLSDDKSKKDAAKETGKQVVQFKLSDLEDAYDKESVLRTERRPTAFVRNTEQIQRELSNIDDEDEDEDEHTATTPHYQTSTVEFVDEANESATKSLKERRPTGYVRPQISDLDEDYVHEHNKDSIFEPVEEPLTVQVEAPVRPRTRQKVTFDFSNTEYFQTPPDREEQQALTSFSTTKFAGNDSDITGADGTAENNFPKPMQRITKIHYIGDSVNDSGNITQDEALARNISPTLVPLLFGTQVSLEQAETEINDSWAAIRQRRQITTTSSQQTLKPILVNAVEPPKPAYRNPLAQASTVQNVTLMEERVVTQQQMSTFQPHAAARHQYFEQNYYNSTEA</sequence>
<feature type="region of interest" description="Disordered" evidence="1">
    <location>
        <begin position="666"/>
        <end position="721"/>
    </location>
</feature>
<feature type="compositionally biased region" description="Polar residues" evidence="1">
    <location>
        <begin position="666"/>
        <end position="676"/>
    </location>
</feature>
<feature type="compositionally biased region" description="Polar residues" evidence="1">
    <location>
        <begin position="691"/>
        <end position="701"/>
    </location>
</feature>
<feature type="transmembrane region" description="Helical" evidence="2">
    <location>
        <begin position="32"/>
        <end position="57"/>
    </location>
</feature>
<dbReference type="OrthoDB" id="7969881at2759"/>
<feature type="region of interest" description="Disordered" evidence="1">
    <location>
        <begin position="67"/>
        <end position="95"/>
    </location>
</feature>
<feature type="compositionally biased region" description="Basic and acidic residues" evidence="1">
    <location>
        <begin position="86"/>
        <end position="95"/>
    </location>
</feature>
<feature type="region of interest" description="Disordered" evidence="1">
    <location>
        <begin position="155"/>
        <end position="200"/>
    </location>
</feature>
<feature type="compositionally biased region" description="Acidic residues" evidence="1">
    <location>
        <begin position="678"/>
        <end position="688"/>
    </location>
</feature>
<accession>A0A0K8UI56</accession>
<name>A0A0K8UI56_BACLA</name>
<feature type="compositionally biased region" description="Polar residues" evidence="1">
    <location>
        <begin position="183"/>
        <end position="195"/>
    </location>
</feature>
<evidence type="ECO:0000256" key="2">
    <source>
        <dbReference type="SAM" id="Phobius"/>
    </source>
</evidence>